<dbReference type="Proteomes" id="UP000593591">
    <property type="component" value="Chromosome"/>
</dbReference>
<dbReference type="SUPFAM" id="SSF109604">
    <property type="entry name" value="HD-domain/PDEase-like"/>
    <property type="match status" value="1"/>
</dbReference>
<dbReference type="InterPro" id="IPR037522">
    <property type="entry name" value="HD_GYP_dom"/>
</dbReference>
<dbReference type="InterPro" id="IPR003018">
    <property type="entry name" value="GAF"/>
</dbReference>
<keyword evidence="4" id="KW-1185">Reference proteome</keyword>
<proteinExistence type="predicted"/>
<dbReference type="PANTHER" id="PTHR43155:SF2">
    <property type="entry name" value="CYCLIC DI-GMP PHOSPHODIESTERASE PA4108"/>
    <property type="match status" value="1"/>
</dbReference>
<dbReference type="KEGG" id="trc:DYE49_07525"/>
<dbReference type="RefSeq" id="WP_184651407.1">
    <property type="nucleotide sequence ID" value="NZ_JACHFR010000001.1"/>
</dbReference>
<dbReference type="AlphaFoldDB" id="A0A840SB82"/>
<dbReference type="EMBL" id="JACHFR010000001">
    <property type="protein sequence ID" value="MBB5217970.1"/>
    <property type="molecule type" value="Genomic_DNA"/>
</dbReference>
<reference evidence="3 5" key="1">
    <citation type="submission" date="2018-08" db="EMBL/GenBank/DDBJ databases">
        <title>The first complete genome of Treponema rectale (CHPAT), a commensal spirochete of the bovine rectum.</title>
        <authorList>
            <person name="Staton G.J."/>
            <person name="Clegg S.R."/>
            <person name="Carter S.D."/>
            <person name="Radford A.D."/>
            <person name="Darby A."/>
            <person name="Hall N."/>
            <person name="Birtles R.J."/>
            <person name="Evans N.J."/>
        </authorList>
    </citation>
    <scope>NUCLEOTIDE SEQUENCE [LARGE SCALE GENOMIC DNA]</scope>
    <source>
        <strain evidence="3 5">CHPA</strain>
    </source>
</reference>
<dbReference type="InterPro" id="IPR006674">
    <property type="entry name" value="HD_domain"/>
</dbReference>
<dbReference type="SMART" id="SM00065">
    <property type="entry name" value="GAF"/>
    <property type="match status" value="1"/>
</dbReference>
<accession>A0A840SB82</accession>
<dbReference type="CDD" id="cd00077">
    <property type="entry name" value="HDc"/>
    <property type="match status" value="1"/>
</dbReference>
<gene>
    <name evidence="3" type="ORF">DYE49_07525</name>
    <name evidence="2" type="ORF">HNP77_000314</name>
</gene>
<protein>
    <submittedName>
        <fullName evidence="3">HD domain-containing protein</fullName>
    </submittedName>
    <submittedName>
        <fullName evidence="2">HD-GYP domain-containing protein (C-di-GMP phosphodiesterase class II)</fullName>
    </submittedName>
</protein>
<evidence type="ECO:0000313" key="5">
    <source>
        <dbReference type="Proteomes" id="UP000593591"/>
    </source>
</evidence>
<dbReference type="Proteomes" id="UP000578697">
    <property type="component" value="Unassembled WGS sequence"/>
</dbReference>
<dbReference type="SUPFAM" id="SSF55781">
    <property type="entry name" value="GAF domain-like"/>
    <property type="match status" value="1"/>
</dbReference>
<dbReference type="PANTHER" id="PTHR43155">
    <property type="entry name" value="CYCLIC DI-GMP PHOSPHODIESTERASE PA4108-RELATED"/>
    <property type="match status" value="1"/>
</dbReference>
<dbReference type="PROSITE" id="PS51832">
    <property type="entry name" value="HD_GYP"/>
    <property type="match status" value="1"/>
</dbReference>
<sequence length="425" mass="48887">MVESSIHKIKIEQIAEIEKELREIHDVDVLLENILTFARKIVNADAGSIYEYDSKENLLKIRYSQNDTIQSRLAPGEKLPFSSYRMIPTTQSISGYCALSKKIVNIVDVYNLDEFIIDASGQKTRRPYEFNSNTDNVSGYHTQSMLTIPLIMTNGRILGVLQIINAQDEQNNVIPFDTDAEYYISQFANKLGSIYEYAYLTRMNIDRLVKMAGFRDPRETGAHVERVSSFAIEIYDRYAANKKIPENEVKKFRDNLRMAARCHDVGKVAVPDEILKKEGRLTDDEYDIMKGHTCVGAQIFTPVENDVDRMVRDVCLHHHDRWDGGSRGYPGNFNYMDYIPETKMPHVIEQELCGTDIPLAARIVSLADVYDALRHKRCYKDEWTVEDTVQEIKNQSGKQFDPELVEAFMQIKNRLEDINQSIDSL</sequence>
<dbReference type="Gene3D" id="3.30.450.40">
    <property type="match status" value="1"/>
</dbReference>
<feature type="domain" description="HD-GYP" evidence="1">
    <location>
        <begin position="198"/>
        <end position="424"/>
    </location>
</feature>
<organism evidence="2 4">
    <name type="scientific">Treponema rectale</name>
    <dbReference type="NCBI Taxonomy" id="744512"/>
    <lineage>
        <taxon>Bacteria</taxon>
        <taxon>Pseudomonadati</taxon>
        <taxon>Spirochaetota</taxon>
        <taxon>Spirochaetia</taxon>
        <taxon>Spirochaetales</taxon>
        <taxon>Treponemataceae</taxon>
        <taxon>Treponema</taxon>
    </lineage>
</organism>
<name>A0A840SB82_9SPIR</name>
<evidence type="ECO:0000313" key="3">
    <source>
        <dbReference type="EMBL" id="QOS40313.1"/>
    </source>
</evidence>
<dbReference type="Gene3D" id="1.10.3210.10">
    <property type="entry name" value="Hypothetical protein af1432"/>
    <property type="match status" value="1"/>
</dbReference>
<evidence type="ECO:0000313" key="2">
    <source>
        <dbReference type="EMBL" id="MBB5217970.1"/>
    </source>
</evidence>
<dbReference type="InterPro" id="IPR003607">
    <property type="entry name" value="HD/PDEase_dom"/>
</dbReference>
<reference evidence="2 4" key="2">
    <citation type="submission" date="2020-08" db="EMBL/GenBank/DDBJ databases">
        <title>Genomic Encyclopedia of Type Strains, Phase IV (KMG-IV): sequencing the most valuable type-strain genomes for metagenomic binning, comparative biology and taxonomic classification.</title>
        <authorList>
            <person name="Goeker M."/>
        </authorList>
    </citation>
    <scope>NUCLEOTIDE SEQUENCE [LARGE SCALE GENOMIC DNA]</scope>
    <source>
        <strain evidence="2 4">DSM 103679</strain>
    </source>
</reference>
<dbReference type="Pfam" id="PF01590">
    <property type="entry name" value="GAF"/>
    <property type="match status" value="1"/>
</dbReference>
<dbReference type="SMART" id="SM00471">
    <property type="entry name" value="HDc"/>
    <property type="match status" value="1"/>
</dbReference>
<dbReference type="EMBL" id="CP031517">
    <property type="protein sequence ID" value="QOS40313.1"/>
    <property type="molecule type" value="Genomic_DNA"/>
</dbReference>
<dbReference type="InterPro" id="IPR029016">
    <property type="entry name" value="GAF-like_dom_sf"/>
</dbReference>
<evidence type="ECO:0000313" key="4">
    <source>
        <dbReference type="Proteomes" id="UP000578697"/>
    </source>
</evidence>
<evidence type="ECO:0000259" key="1">
    <source>
        <dbReference type="PROSITE" id="PS51832"/>
    </source>
</evidence>
<dbReference type="Pfam" id="PF01966">
    <property type="entry name" value="HD"/>
    <property type="match status" value="1"/>
</dbReference>